<dbReference type="Pfam" id="PF02661">
    <property type="entry name" value="Fic"/>
    <property type="match status" value="1"/>
</dbReference>
<protein>
    <recommendedName>
        <fullName evidence="3">Fido domain-containing protein</fullName>
    </recommendedName>
</protein>
<accession>A0A1G2FCN2</accession>
<dbReference type="InterPro" id="IPR002481">
    <property type="entry name" value="FUR"/>
</dbReference>
<dbReference type="AlphaFoldDB" id="A0A1G2FCN2"/>
<organism evidence="4 5">
    <name type="scientific">Candidatus Portnoybacteria bacterium RIFCSPHIGHO2_01_FULL_40_12b</name>
    <dbReference type="NCBI Taxonomy" id="1801994"/>
    <lineage>
        <taxon>Bacteria</taxon>
        <taxon>Candidatus Portnoyibacteriota</taxon>
    </lineage>
</organism>
<dbReference type="PANTHER" id="PTHR13504">
    <property type="entry name" value="FIDO DOMAIN-CONTAINING PROTEIN DDB_G0283145"/>
    <property type="match status" value="1"/>
</dbReference>
<sequence>MEKVYKLTKRQLNILEFIKKNGGASNQEIKNRLKETFEDISRITIVRDINLLLKNKLIDRKGKGRNVRYEEFIKSAVLAYFDVEEYFKKGPDERKLTFEYFNFRIFSQFKEIFTEEELKNLKTLNDGYKKRIKKLSPAILKKEFERLTIELSWKSSQIEGNTYSLIDTEILIKEHKEAEGHKKEEAIMILNHKKALDYILNKKSDFKKINLRKIENIQNLIVDNLGISKGIRKKLVGIVGTRYKPLDNEYQIKEALEKMIKIINNFKEPFSKALAAILMISYIQPFEDGNKRTARLLGDALLLAYGACPLSFRSVNETDYKKAVIIFYEQNSARFFKELFIQQFEFAIKNYFLLENQ</sequence>
<dbReference type="Gene3D" id="1.10.10.10">
    <property type="entry name" value="Winged helix-like DNA-binding domain superfamily/Winged helix DNA-binding domain"/>
    <property type="match status" value="1"/>
</dbReference>
<dbReference type="InterPro" id="IPR036597">
    <property type="entry name" value="Fido-like_dom_sf"/>
</dbReference>
<comment type="caution">
    <text evidence="4">The sequence shown here is derived from an EMBL/GenBank/DDBJ whole genome shotgun (WGS) entry which is preliminary data.</text>
</comment>
<dbReference type="InterPro" id="IPR036388">
    <property type="entry name" value="WH-like_DNA-bd_sf"/>
</dbReference>
<dbReference type="Pfam" id="PF01475">
    <property type="entry name" value="FUR"/>
    <property type="match status" value="1"/>
</dbReference>
<name>A0A1G2FCN2_9BACT</name>
<evidence type="ECO:0000256" key="1">
    <source>
        <dbReference type="PIRSR" id="PIRSR640198-2"/>
    </source>
</evidence>
<dbReference type="Proteomes" id="UP000176974">
    <property type="component" value="Unassembled WGS sequence"/>
</dbReference>
<feature type="domain" description="Fido" evidence="3">
    <location>
        <begin position="209"/>
        <end position="342"/>
    </location>
</feature>
<gene>
    <name evidence="4" type="ORF">A2815_02055</name>
</gene>
<evidence type="ECO:0000313" key="5">
    <source>
        <dbReference type="Proteomes" id="UP000176974"/>
    </source>
</evidence>
<dbReference type="PROSITE" id="PS51459">
    <property type="entry name" value="FIDO"/>
    <property type="match status" value="1"/>
</dbReference>
<dbReference type="SUPFAM" id="SSF140931">
    <property type="entry name" value="Fic-like"/>
    <property type="match status" value="1"/>
</dbReference>
<dbReference type="GO" id="GO:0005524">
    <property type="term" value="F:ATP binding"/>
    <property type="evidence" value="ECO:0007669"/>
    <property type="project" value="UniProtKB-KW"/>
</dbReference>
<proteinExistence type="predicted"/>
<reference evidence="4 5" key="1">
    <citation type="journal article" date="2016" name="Nat. Commun.">
        <title>Thousands of microbial genomes shed light on interconnected biogeochemical processes in an aquifer system.</title>
        <authorList>
            <person name="Anantharaman K."/>
            <person name="Brown C.T."/>
            <person name="Hug L.A."/>
            <person name="Sharon I."/>
            <person name="Castelle C.J."/>
            <person name="Probst A.J."/>
            <person name="Thomas B.C."/>
            <person name="Singh A."/>
            <person name="Wilkins M.J."/>
            <person name="Karaoz U."/>
            <person name="Brodie E.L."/>
            <person name="Williams K.H."/>
            <person name="Hubbard S.S."/>
            <person name="Banfield J.F."/>
        </authorList>
    </citation>
    <scope>NUCLEOTIDE SEQUENCE [LARGE SCALE GENOMIC DNA]</scope>
</reference>
<keyword evidence="1" id="KW-0547">Nucleotide-binding</keyword>
<evidence type="ECO:0000256" key="2">
    <source>
        <dbReference type="PIRSR" id="PIRSR640198-3"/>
    </source>
</evidence>
<dbReference type="GO" id="GO:0003700">
    <property type="term" value="F:DNA-binding transcription factor activity"/>
    <property type="evidence" value="ECO:0007669"/>
    <property type="project" value="InterPro"/>
</dbReference>
<evidence type="ECO:0000259" key="3">
    <source>
        <dbReference type="PROSITE" id="PS51459"/>
    </source>
</evidence>
<feature type="binding site" evidence="1">
    <location>
        <begin position="288"/>
        <end position="295"/>
    </location>
    <ligand>
        <name>ATP</name>
        <dbReference type="ChEBI" id="CHEBI:30616"/>
    </ligand>
</feature>
<feature type="site" description="Important for autoinhibition of adenylyltransferase activity" evidence="2">
    <location>
        <position position="159"/>
    </location>
</feature>
<dbReference type="InterPro" id="IPR003812">
    <property type="entry name" value="Fido"/>
</dbReference>
<keyword evidence="1" id="KW-0067">ATP-binding</keyword>
<evidence type="ECO:0000313" key="4">
    <source>
        <dbReference type="EMBL" id="OGZ35617.1"/>
    </source>
</evidence>
<dbReference type="InterPro" id="IPR040198">
    <property type="entry name" value="Fido_containing"/>
</dbReference>
<dbReference type="PANTHER" id="PTHR13504:SF38">
    <property type="entry name" value="FIDO DOMAIN-CONTAINING PROTEIN"/>
    <property type="match status" value="1"/>
</dbReference>
<dbReference type="InterPro" id="IPR036390">
    <property type="entry name" value="WH_DNA-bd_sf"/>
</dbReference>
<dbReference type="EMBL" id="MHMY01000009">
    <property type="protein sequence ID" value="OGZ35617.1"/>
    <property type="molecule type" value="Genomic_DNA"/>
</dbReference>
<dbReference type="Gene3D" id="1.10.3290.10">
    <property type="entry name" value="Fido-like domain"/>
    <property type="match status" value="1"/>
</dbReference>
<dbReference type="SUPFAM" id="SSF46785">
    <property type="entry name" value="Winged helix' DNA-binding domain"/>
    <property type="match status" value="1"/>
</dbReference>